<sequence>MSQLFNLENHTIEIKQTKYPLTLRTLFGTSHSKTNTRTNCLISVCLDSSQTEIGYGEIGLPPKKPNCYLADPQDISLWFDAFFEHFAKICKTKNKEKSFDLGLPLKKNEWLSTLELPKWFLLLLYAIDTCPANNEKYSKAAQNGIEGACLDLLSKCLNQPLWKIITNNQNENKNKNKNKNNKTQLVERPTIPAFYTIGINTNPESILTSLKFGLKFTCNLKLKASKDLDLLFKTFEIIENYQKENQKNESDKINGIWSIDANADWTPEISLQFLDRLDERLKKKIYMVEQPFPLQIDTIEKSEIEEWKVVKGKYLEAGIRIYADESVSTVDSVMKVAPFSHGVNVKLEKAGGIRQAIQTVKEAQNSGLTIWIGMMVGSVLASNMAGSIAPLAGHTDADGGLLVTDECQPFEGGFNWNKTNGTITLSKESGFGTISKEN</sequence>
<organism evidence="4 5">
    <name type="scientific">Anaeramoeba flamelloides</name>
    <dbReference type="NCBI Taxonomy" id="1746091"/>
    <lineage>
        <taxon>Eukaryota</taxon>
        <taxon>Metamonada</taxon>
        <taxon>Anaeramoebidae</taxon>
        <taxon>Anaeramoeba</taxon>
    </lineage>
</organism>
<dbReference type="SUPFAM" id="SSF54826">
    <property type="entry name" value="Enolase N-terminal domain-like"/>
    <property type="match status" value="1"/>
</dbReference>
<dbReference type="EMBL" id="JAOAOG010000027">
    <property type="protein sequence ID" value="KAJ6253919.1"/>
    <property type="molecule type" value="Genomic_DNA"/>
</dbReference>
<evidence type="ECO:0000259" key="3">
    <source>
        <dbReference type="Pfam" id="PF13378"/>
    </source>
</evidence>
<reference evidence="4" key="1">
    <citation type="submission" date="2022-08" db="EMBL/GenBank/DDBJ databases">
        <title>Novel sulfate-reducing endosymbionts in the free-living metamonad Anaeramoeba.</title>
        <authorList>
            <person name="Jerlstrom-Hultqvist J."/>
            <person name="Cepicka I."/>
            <person name="Gallot-Lavallee L."/>
            <person name="Salas-Leiva D."/>
            <person name="Curtis B.A."/>
            <person name="Zahonova K."/>
            <person name="Pipaliya S."/>
            <person name="Dacks J."/>
            <person name="Roger A.J."/>
        </authorList>
    </citation>
    <scope>NUCLEOTIDE SEQUENCE</scope>
    <source>
        <strain evidence="4">Schooner1</strain>
    </source>
</reference>
<protein>
    <submittedName>
        <fullName evidence="4">Enolase superfamily member</fullName>
    </submittedName>
</protein>
<accession>A0ABQ8ZB76</accession>
<name>A0ABQ8ZB76_9EUKA</name>
<evidence type="ECO:0000256" key="1">
    <source>
        <dbReference type="ARBA" id="ARBA00008031"/>
    </source>
</evidence>
<comment type="similarity">
    <text evidence="1">Belongs to the mandelate racemase/muconate lactonizing enzyme family.</text>
</comment>
<dbReference type="Gene3D" id="3.20.20.120">
    <property type="entry name" value="Enolase-like C-terminal domain"/>
    <property type="match status" value="1"/>
</dbReference>
<dbReference type="InterPro" id="IPR029017">
    <property type="entry name" value="Enolase-like_N"/>
</dbReference>
<dbReference type="InterPro" id="IPR036849">
    <property type="entry name" value="Enolase-like_C_sf"/>
</dbReference>
<dbReference type="Gene3D" id="3.30.390.10">
    <property type="entry name" value="Enolase-like, N-terminal domain"/>
    <property type="match status" value="1"/>
</dbReference>
<gene>
    <name evidence="4" type="ORF">M0813_12817</name>
</gene>
<dbReference type="PANTHER" id="PTHR48080">
    <property type="entry name" value="D-GALACTONATE DEHYDRATASE-RELATED"/>
    <property type="match status" value="1"/>
</dbReference>
<dbReference type="SUPFAM" id="SSF51604">
    <property type="entry name" value="Enolase C-terminal domain-like"/>
    <property type="match status" value="1"/>
</dbReference>
<dbReference type="Proteomes" id="UP001150062">
    <property type="component" value="Unassembled WGS sequence"/>
</dbReference>
<comment type="caution">
    <text evidence="4">The sequence shown here is derived from an EMBL/GenBank/DDBJ whole genome shotgun (WGS) entry which is preliminary data.</text>
</comment>
<proteinExistence type="inferred from homology"/>
<evidence type="ECO:0000313" key="4">
    <source>
        <dbReference type="EMBL" id="KAJ6253919.1"/>
    </source>
</evidence>
<dbReference type="PANTHER" id="PTHR48080:SF3">
    <property type="entry name" value="ENOLASE SUPERFAMILY MEMBER DDB_G0284701"/>
    <property type="match status" value="1"/>
</dbReference>
<keyword evidence="2" id="KW-0479">Metal-binding</keyword>
<dbReference type="Pfam" id="PF13378">
    <property type="entry name" value="MR_MLE_C"/>
    <property type="match status" value="1"/>
</dbReference>
<evidence type="ECO:0000313" key="5">
    <source>
        <dbReference type="Proteomes" id="UP001150062"/>
    </source>
</evidence>
<dbReference type="InterPro" id="IPR034593">
    <property type="entry name" value="DgoD-like"/>
</dbReference>
<keyword evidence="5" id="KW-1185">Reference proteome</keyword>
<evidence type="ECO:0000256" key="2">
    <source>
        <dbReference type="ARBA" id="ARBA00022723"/>
    </source>
</evidence>
<dbReference type="InterPro" id="IPR029065">
    <property type="entry name" value="Enolase_C-like"/>
</dbReference>
<feature type="domain" description="Enolase C-terminal" evidence="3">
    <location>
        <begin position="259"/>
        <end position="432"/>
    </location>
</feature>